<dbReference type="InterPro" id="IPR043428">
    <property type="entry name" value="LivM-like"/>
</dbReference>
<dbReference type="CDD" id="cd06581">
    <property type="entry name" value="TM_PBP1_LivM_like"/>
    <property type="match status" value="1"/>
</dbReference>
<keyword evidence="2" id="KW-1003">Cell membrane</keyword>
<feature type="transmembrane region" description="Helical" evidence="7">
    <location>
        <begin position="184"/>
        <end position="208"/>
    </location>
</feature>
<comment type="subcellular location">
    <subcellularLocation>
        <location evidence="1">Cell membrane</location>
        <topology evidence="1">Multi-pass membrane protein</topology>
    </subcellularLocation>
</comment>
<feature type="transmembrane region" description="Helical" evidence="7">
    <location>
        <begin position="520"/>
        <end position="538"/>
    </location>
</feature>
<keyword evidence="3 7" id="KW-0812">Transmembrane</keyword>
<proteinExistence type="predicted"/>
<dbReference type="PANTHER" id="PTHR30482:SF20">
    <property type="entry name" value="HIGH-AFFINITY BRANCHED-CHAIN AMINO ACID TRANSPORT SYSTEM PERMEASE PROTEIN LIVM"/>
    <property type="match status" value="1"/>
</dbReference>
<dbReference type="CDD" id="cd06582">
    <property type="entry name" value="TM_PBP1_LivH_like"/>
    <property type="match status" value="1"/>
</dbReference>
<feature type="transmembrane region" description="Helical" evidence="7">
    <location>
        <begin position="569"/>
        <end position="589"/>
    </location>
</feature>
<dbReference type="PANTHER" id="PTHR30482">
    <property type="entry name" value="HIGH-AFFINITY BRANCHED-CHAIN AMINO ACID TRANSPORT SYSTEM PERMEASE"/>
    <property type="match status" value="1"/>
</dbReference>
<feature type="transmembrane region" description="Helical" evidence="7">
    <location>
        <begin position="366"/>
        <end position="385"/>
    </location>
</feature>
<keyword evidence="9" id="KW-1185">Reference proteome</keyword>
<protein>
    <submittedName>
        <fullName evidence="8">ABC transporter permease</fullName>
    </submittedName>
</protein>
<dbReference type="InterPro" id="IPR001851">
    <property type="entry name" value="ABC_transp_permease"/>
</dbReference>
<keyword evidence="5 7" id="KW-0472">Membrane</keyword>
<evidence type="ECO:0000256" key="1">
    <source>
        <dbReference type="ARBA" id="ARBA00004651"/>
    </source>
</evidence>
<feature type="transmembrane region" description="Helical" evidence="7">
    <location>
        <begin position="240"/>
        <end position="260"/>
    </location>
</feature>
<sequence length="730" mass="74942">MSPLPAVPAAVPAALADKRKRAVAMVAAAPLVWVVLNAVLPSGLPLGVVLQGVVLGSLTGLSALGLVLVYRSSRIINFAQAALGSAASFLAVQLFLVKGWNYYVALGVGLVVAAVIGALCDRLVVQRLFWAPRLILTVATIGLAQILAALQFAVPSIVGSGGGFGGLQGSFRTPLDIKFTFEGLVFTGAHVMILVTVPIVLALFAFFLRNSAVGVGIRATSSNAERAMLLGIPVRRLSTLVWALAGALSALAAMLSAPLVGQGGEIAGGPALLLPALAAAVIARMESLPGAVFAGIGVGVFQQAVFWNTSRSSYVDVFLLVAVLIALLLQRHQLTRAADANTAGWNTADEMPPVPKEIRHLPEIIWGRRLLLAGVIAAAIALPYQLSPSQISLLGTVTVIYGLVAVSLVVLTGWAGQISLGQFAIAGVGAVVAGDLVAKTGADLLIAMLAGMGAGMLTAVAIGIPALRIRGLFLGVTTLAFAVPLSTFFLNPANFPEAIPTQVDRPLVLERFDLYNEKTLYWFCLTVLALALVLVHGIRHSRTGRAMIAVRDNERAAAARGLSPTKIKLAAFAVSGALAGLAGSMHVIALDGVRAGTYSPAISFEAFTMVVLGGATSVTGALLGAIFLAVAKYNLSGGMQLFVTGAGVLFVLLVLPGGLARVVISARGFWFRTVARMRGITLAGPGGETGATDVDLASIGGRLSAAGPDPLAVPEEGPGPRPTQRPAGAG</sequence>
<gene>
    <name evidence="8" type="ORF">GCM10009547_32260</name>
</gene>
<feature type="region of interest" description="Disordered" evidence="6">
    <location>
        <begin position="700"/>
        <end position="730"/>
    </location>
</feature>
<accession>A0ABN1H2D7</accession>
<feature type="transmembrane region" description="Helical" evidence="7">
    <location>
        <begin position="642"/>
        <end position="664"/>
    </location>
</feature>
<evidence type="ECO:0000313" key="8">
    <source>
        <dbReference type="EMBL" id="GAA0626355.1"/>
    </source>
</evidence>
<organism evidence="8 9">
    <name type="scientific">Sporichthya brevicatena</name>
    <dbReference type="NCBI Taxonomy" id="171442"/>
    <lineage>
        <taxon>Bacteria</taxon>
        <taxon>Bacillati</taxon>
        <taxon>Actinomycetota</taxon>
        <taxon>Actinomycetes</taxon>
        <taxon>Sporichthyales</taxon>
        <taxon>Sporichthyaceae</taxon>
        <taxon>Sporichthya</taxon>
    </lineage>
</organism>
<dbReference type="Pfam" id="PF02653">
    <property type="entry name" value="BPD_transp_2"/>
    <property type="match status" value="2"/>
</dbReference>
<feature type="transmembrane region" description="Helical" evidence="7">
    <location>
        <begin position="290"/>
        <end position="307"/>
    </location>
</feature>
<feature type="transmembrane region" description="Helical" evidence="7">
    <location>
        <begin position="75"/>
        <end position="96"/>
    </location>
</feature>
<feature type="transmembrane region" description="Helical" evidence="7">
    <location>
        <begin position="609"/>
        <end position="630"/>
    </location>
</feature>
<feature type="transmembrane region" description="Helical" evidence="7">
    <location>
        <begin position="266"/>
        <end position="283"/>
    </location>
</feature>
<keyword evidence="4 7" id="KW-1133">Transmembrane helix</keyword>
<dbReference type="EMBL" id="BAAAHE010000026">
    <property type="protein sequence ID" value="GAA0626355.1"/>
    <property type="molecule type" value="Genomic_DNA"/>
</dbReference>
<evidence type="ECO:0000256" key="2">
    <source>
        <dbReference type="ARBA" id="ARBA00022475"/>
    </source>
</evidence>
<reference evidence="8 9" key="1">
    <citation type="journal article" date="2019" name="Int. J. Syst. Evol. Microbiol.">
        <title>The Global Catalogue of Microorganisms (GCM) 10K type strain sequencing project: providing services to taxonomists for standard genome sequencing and annotation.</title>
        <authorList>
            <consortium name="The Broad Institute Genomics Platform"/>
            <consortium name="The Broad Institute Genome Sequencing Center for Infectious Disease"/>
            <person name="Wu L."/>
            <person name="Ma J."/>
        </authorList>
    </citation>
    <scope>NUCLEOTIDE SEQUENCE [LARGE SCALE GENOMIC DNA]</scope>
    <source>
        <strain evidence="8 9">JCM 10671</strain>
    </source>
</reference>
<evidence type="ECO:0000256" key="7">
    <source>
        <dbReference type="SAM" id="Phobius"/>
    </source>
</evidence>
<feature type="transmembrane region" description="Helical" evidence="7">
    <location>
        <begin position="22"/>
        <end position="40"/>
    </location>
</feature>
<evidence type="ECO:0000256" key="6">
    <source>
        <dbReference type="SAM" id="MobiDB-lite"/>
    </source>
</evidence>
<feature type="transmembrane region" description="Helical" evidence="7">
    <location>
        <begin position="313"/>
        <end position="329"/>
    </location>
</feature>
<dbReference type="Proteomes" id="UP001500957">
    <property type="component" value="Unassembled WGS sequence"/>
</dbReference>
<feature type="transmembrane region" description="Helical" evidence="7">
    <location>
        <begin position="391"/>
        <end position="411"/>
    </location>
</feature>
<feature type="transmembrane region" description="Helical" evidence="7">
    <location>
        <begin position="102"/>
        <end position="125"/>
    </location>
</feature>
<comment type="caution">
    <text evidence="8">The sequence shown here is derived from an EMBL/GenBank/DDBJ whole genome shotgun (WGS) entry which is preliminary data.</text>
</comment>
<name>A0ABN1H2D7_9ACTN</name>
<feature type="transmembrane region" description="Helical" evidence="7">
    <location>
        <begin position="444"/>
        <end position="464"/>
    </location>
</feature>
<evidence type="ECO:0000313" key="9">
    <source>
        <dbReference type="Proteomes" id="UP001500957"/>
    </source>
</evidence>
<feature type="transmembrane region" description="Helical" evidence="7">
    <location>
        <begin position="134"/>
        <end position="154"/>
    </location>
</feature>
<feature type="transmembrane region" description="Helical" evidence="7">
    <location>
        <begin position="418"/>
        <end position="438"/>
    </location>
</feature>
<evidence type="ECO:0000256" key="3">
    <source>
        <dbReference type="ARBA" id="ARBA00022692"/>
    </source>
</evidence>
<feature type="transmembrane region" description="Helical" evidence="7">
    <location>
        <begin position="46"/>
        <end position="68"/>
    </location>
</feature>
<dbReference type="RefSeq" id="WP_344606553.1">
    <property type="nucleotide sequence ID" value="NZ_BAAAHE010000026.1"/>
</dbReference>
<evidence type="ECO:0000256" key="4">
    <source>
        <dbReference type="ARBA" id="ARBA00022989"/>
    </source>
</evidence>
<evidence type="ECO:0000256" key="5">
    <source>
        <dbReference type="ARBA" id="ARBA00023136"/>
    </source>
</evidence>
<feature type="transmembrane region" description="Helical" evidence="7">
    <location>
        <begin position="471"/>
        <end position="490"/>
    </location>
</feature>